<sequence length="131" mass="14742">MILRAIRLEDSRSTNPQGDVETVLERIDILVAQHELDAKLGIALHELGDRRPKPQRAERHRRIDSQQSARCDLRLGDGLVRRLELADDAEHALEIGLPIFGRADAARGAVQKLHAEFVLELTDIFADRGPR</sequence>
<organism evidence="1 2">
    <name type="scientific">Bradyrhizobium iriomotense</name>
    <dbReference type="NCBI Taxonomy" id="441950"/>
    <lineage>
        <taxon>Bacteria</taxon>
        <taxon>Pseudomonadati</taxon>
        <taxon>Pseudomonadota</taxon>
        <taxon>Alphaproteobacteria</taxon>
        <taxon>Hyphomicrobiales</taxon>
        <taxon>Nitrobacteraceae</taxon>
        <taxon>Bradyrhizobium</taxon>
    </lineage>
</organism>
<gene>
    <name evidence="1" type="ORF">GCM10007857_11270</name>
</gene>
<proteinExistence type="predicted"/>
<comment type="caution">
    <text evidence="1">The sequence shown here is derived from an EMBL/GenBank/DDBJ whole genome shotgun (WGS) entry which is preliminary data.</text>
</comment>
<evidence type="ECO:0000313" key="2">
    <source>
        <dbReference type="Proteomes" id="UP001156905"/>
    </source>
</evidence>
<evidence type="ECO:0000313" key="1">
    <source>
        <dbReference type="EMBL" id="GLR84417.1"/>
    </source>
</evidence>
<accession>A0ABQ6AQ83</accession>
<protein>
    <submittedName>
        <fullName evidence="1">Uncharacterized protein</fullName>
    </submittedName>
</protein>
<name>A0ABQ6AQ83_9BRAD</name>
<keyword evidence="2" id="KW-1185">Reference proteome</keyword>
<dbReference type="EMBL" id="BSOW01000003">
    <property type="protein sequence ID" value="GLR84417.1"/>
    <property type="molecule type" value="Genomic_DNA"/>
</dbReference>
<dbReference type="Proteomes" id="UP001156905">
    <property type="component" value="Unassembled WGS sequence"/>
</dbReference>
<reference evidence="2" key="1">
    <citation type="journal article" date="2019" name="Int. J. Syst. Evol. Microbiol.">
        <title>The Global Catalogue of Microorganisms (GCM) 10K type strain sequencing project: providing services to taxonomists for standard genome sequencing and annotation.</title>
        <authorList>
            <consortium name="The Broad Institute Genomics Platform"/>
            <consortium name="The Broad Institute Genome Sequencing Center for Infectious Disease"/>
            <person name="Wu L."/>
            <person name="Ma J."/>
        </authorList>
    </citation>
    <scope>NUCLEOTIDE SEQUENCE [LARGE SCALE GENOMIC DNA]</scope>
    <source>
        <strain evidence="2">NBRC 102520</strain>
    </source>
</reference>